<dbReference type="PIRSF" id="PIRSF000390">
    <property type="entry name" value="PLP_StrS"/>
    <property type="match status" value="1"/>
</dbReference>
<dbReference type="SUPFAM" id="SSF53383">
    <property type="entry name" value="PLP-dependent transferases"/>
    <property type="match status" value="1"/>
</dbReference>
<accession>A0A0L6ZEE2</accession>
<dbReference type="GO" id="GO:0019179">
    <property type="term" value="F:dTDP-4-amino-4,6-dideoxy-D-glucose transaminase activity"/>
    <property type="evidence" value="ECO:0007669"/>
    <property type="project" value="UniProtKB-EC"/>
</dbReference>
<dbReference type="AlphaFoldDB" id="A0A0L6ZEE2"/>
<dbReference type="InterPro" id="IPR000653">
    <property type="entry name" value="DegT/StrS_aminotransferase"/>
</dbReference>
<name>A0A0L6ZEE2_9CLOT</name>
<dbReference type="EMBL" id="LHUR01000007">
    <property type="protein sequence ID" value="KOA21341.1"/>
    <property type="molecule type" value="Genomic_DNA"/>
</dbReference>
<sequence>MINVTKTYLPDVEKYKSYVEEIFKSGWLTNNGQFVQALQKRLEEYLDVKHLVLVSNGTLALQIAYRALEIKGEVITTPFTFVATTSTLVWEGLQPKFVDIDKETFNIDYSKIEDAITKDTSAIVPVHVFGNPCEVEKINEIAQEYNLKVIYDAAHAFGVKYGETNVLNYGDISTLSFHSTKVFHTIEGGAIIVKDDNLYEKIRKIINFGINSPDKIDCLGINSKMNEFQAAMGLCILDDMDKIFEGRKKVFDYYMNNLPKELQLQKYSEDCTKNYAYFPVVFENEEILLKIKEELNKNDIYPRRYFYPSLESLPYINDIQDMPNSKSISRRILCLPMYDSLNEYELKKIINILSSR</sequence>
<comment type="caution">
    <text evidence="6">The sequence shown here is derived from an EMBL/GenBank/DDBJ whole genome shotgun (WGS) entry which is preliminary data.</text>
</comment>
<evidence type="ECO:0000256" key="2">
    <source>
        <dbReference type="ARBA" id="ARBA00037999"/>
    </source>
</evidence>
<dbReference type="Pfam" id="PF01041">
    <property type="entry name" value="DegT_DnrJ_EryC1"/>
    <property type="match status" value="1"/>
</dbReference>
<evidence type="ECO:0000256" key="1">
    <source>
        <dbReference type="ARBA" id="ARBA00022898"/>
    </source>
</evidence>
<dbReference type="PANTHER" id="PTHR30244:SF9">
    <property type="entry name" value="PROTEIN RV3402C"/>
    <property type="match status" value="1"/>
</dbReference>
<dbReference type="GO" id="GO:0030170">
    <property type="term" value="F:pyridoxal phosphate binding"/>
    <property type="evidence" value="ECO:0007669"/>
    <property type="project" value="TreeGrafter"/>
</dbReference>
<dbReference type="Proteomes" id="UP000037043">
    <property type="component" value="Unassembled WGS sequence"/>
</dbReference>
<evidence type="ECO:0000313" key="7">
    <source>
        <dbReference type="Proteomes" id="UP000037043"/>
    </source>
</evidence>
<keyword evidence="1 4" id="KW-0663">Pyridoxal phosphate</keyword>
<feature type="active site" description="Proton acceptor" evidence="3">
    <location>
        <position position="181"/>
    </location>
</feature>
<keyword evidence="7" id="KW-1185">Reference proteome</keyword>
<dbReference type="InterPro" id="IPR015421">
    <property type="entry name" value="PyrdxlP-dep_Trfase_major"/>
</dbReference>
<dbReference type="RefSeq" id="WP_052219836.1">
    <property type="nucleotide sequence ID" value="NZ_LHUR01000007.1"/>
</dbReference>
<keyword evidence="6" id="KW-0808">Transferase</keyword>
<organism evidence="6 7">
    <name type="scientific">Clostridium homopropionicum DSM 5847</name>
    <dbReference type="NCBI Taxonomy" id="1121318"/>
    <lineage>
        <taxon>Bacteria</taxon>
        <taxon>Bacillati</taxon>
        <taxon>Bacillota</taxon>
        <taxon>Clostridia</taxon>
        <taxon>Eubacteriales</taxon>
        <taxon>Clostridiaceae</taxon>
        <taxon>Clostridium</taxon>
    </lineage>
</organism>
<gene>
    <name evidence="6" type="primary">vioA</name>
    <name evidence="6" type="ORF">CLHOM_02260</name>
</gene>
<evidence type="ECO:0000313" key="6">
    <source>
        <dbReference type="EMBL" id="KOA21341.1"/>
    </source>
</evidence>
<dbReference type="PANTHER" id="PTHR30244">
    <property type="entry name" value="TRANSAMINASE"/>
    <property type="match status" value="1"/>
</dbReference>
<protein>
    <submittedName>
        <fullName evidence="6">dTDP-4-amino-4,6-dideoxy-D-glucose transaminase</fullName>
        <ecNumber evidence="6">2.6.1.33</ecNumber>
    </submittedName>
</protein>
<reference evidence="7" key="1">
    <citation type="submission" date="2015-08" db="EMBL/GenBank/DDBJ databases">
        <title>Genome sequence of the strict anaerobe Clostridium homopropionicum LuHBu1 (DSM 5847T).</title>
        <authorList>
            <person name="Poehlein A."/>
            <person name="Beck M."/>
            <person name="Schiel-Bengelsdorf B."/>
            <person name="Bengelsdorf F.R."/>
            <person name="Daniel R."/>
            <person name="Duerre P."/>
        </authorList>
    </citation>
    <scope>NUCLEOTIDE SEQUENCE [LARGE SCALE GENOMIC DNA]</scope>
    <source>
        <strain evidence="7">DSM 5847</strain>
    </source>
</reference>
<proteinExistence type="inferred from homology"/>
<evidence type="ECO:0000256" key="5">
    <source>
        <dbReference type="RuleBase" id="RU004508"/>
    </source>
</evidence>
<comment type="similarity">
    <text evidence="2 5">Belongs to the DegT/DnrJ/EryC1 family.</text>
</comment>
<dbReference type="EC" id="2.6.1.33" evidence="6"/>
<evidence type="ECO:0000256" key="4">
    <source>
        <dbReference type="PIRSR" id="PIRSR000390-2"/>
    </source>
</evidence>
<feature type="modified residue" description="N6-(pyridoxal phosphate)lysine" evidence="4">
    <location>
        <position position="181"/>
    </location>
</feature>
<dbReference type="STRING" id="36844.SAMN04488501_13012"/>
<dbReference type="InterPro" id="IPR015424">
    <property type="entry name" value="PyrdxlP-dep_Trfase"/>
</dbReference>
<dbReference type="PATRIC" id="fig|1121318.3.peg.224"/>
<dbReference type="Gene3D" id="3.40.640.10">
    <property type="entry name" value="Type I PLP-dependent aspartate aminotransferase-like (Major domain)"/>
    <property type="match status" value="1"/>
</dbReference>
<keyword evidence="6" id="KW-0032">Aminotransferase</keyword>
<dbReference type="CDD" id="cd00616">
    <property type="entry name" value="AHBA_syn"/>
    <property type="match status" value="1"/>
</dbReference>
<dbReference type="GO" id="GO:0000271">
    <property type="term" value="P:polysaccharide biosynthetic process"/>
    <property type="evidence" value="ECO:0007669"/>
    <property type="project" value="TreeGrafter"/>
</dbReference>
<evidence type="ECO:0000256" key="3">
    <source>
        <dbReference type="PIRSR" id="PIRSR000390-1"/>
    </source>
</evidence>